<dbReference type="PANTHER" id="PTHR46493">
    <property type="entry name" value="PEPTIDYL-PROLYL CIS-TRANS ISOMERASE FKBP3"/>
    <property type="match status" value="1"/>
</dbReference>
<evidence type="ECO:0000313" key="3">
    <source>
        <dbReference type="Proteomes" id="UP000195570"/>
    </source>
</evidence>
<proteinExistence type="predicted"/>
<dbReference type="VEuPathDB" id="TriTrypDB:TEOVI_000423500"/>
<dbReference type="InterPro" id="IPR036815">
    <property type="entry name" value="14-3-3_dom_sf"/>
</dbReference>
<feature type="region of interest" description="Disordered" evidence="1">
    <location>
        <begin position="268"/>
        <end position="308"/>
    </location>
</feature>
<dbReference type="InterPro" id="IPR043368">
    <property type="entry name" value="FKBP3"/>
</dbReference>
<feature type="compositionally biased region" description="Polar residues" evidence="1">
    <location>
        <begin position="292"/>
        <end position="308"/>
    </location>
</feature>
<comment type="caution">
    <text evidence="2">The sequence shown here is derived from an EMBL/GenBank/DDBJ whole genome shotgun (WGS) entry which is preliminary data.</text>
</comment>
<dbReference type="SUPFAM" id="SSF48445">
    <property type="entry name" value="14-3-3 protein"/>
    <property type="match status" value="1"/>
</dbReference>
<protein>
    <submittedName>
        <fullName evidence="2">14-3-3 protein, putative</fullName>
    </submittedName>
</protein>
<dbReference type="EMBL" id="CZPT02001895">
    <property type="protein sequence ID" value="SCU72657.1"/>
    <property type="molecule type" value="Genomic_DNA"/>
</dbReference>
<name>A0A1G4IJF6_TRYEQ</name>
<feature type="region of interest" description="Disordered" evidence="1">
    <location>
        <begin position="400"/>
        <end position="431"/>
    </location>
</feature>
<dbReference type="GeneID" id="92378175"/>
<evidence type="ECO:0000313" key="2">
    <source>
        <dbReference type="EMBL" id="SCU72657.1"/>
    </source>
</evidence>
<reference evidence="2" key="1">
    <citation type="submission" date="2016-09" db="EMBL/GenBank/DDBJ databases">
        <authorList>
            <person name="Hebert L."/>
            <person name="Moumen B."/>
        </authorList>
    </citation>
    <scope>NUCLEOTIDE SEQUENCE [LARGE SCALE GENOMIC DNA]</scope>
    <source>
        <strain evidence="2">OVI</strain>
    </source>
</reference>
<organism evidence="2 3">
    <name type="scientific">Trypanosoma equiperdum</name>
    <dbReference type="NCBI Taxonomy" id="5694"/>
    <lineage>
        <taxon>Eukaryota</taxon>
        <taxon>Discoba</taxon>
        <taxon>Euglenozoa</taxon>
        <taxon>Kinetoplastea</taxon>
        <taxon>Metakinetoplastina</taxon>
        <taxon>Trypanosomatida</taxon>
        <taxon>Trypanosomatidae</taxon>
        <taxon>Trypanosoma</taxon>
    </lineage>
</organism>
<accession>A0A1G4IJF6</accession>
<keyword evidence="3" id="KW-1185">Reference proteome</keyword>
<sequence length="1157" mass="124044">MQTTTAASHANISIPCITSLIRGDFTLLMQSLERNECSVSKTYILELALTLIRFDPHLREEECRAFVHAFDSLVRRLLGELRRFNEVESLLREDFHLLTELSERCHTLDQLWGRYSVGKEGEAKKTTDASESFAPSVTIEVPRPPFTTPSKRKNCQDTCSPTETCADSCSSCDVKLAPPVDLSVITNTGGQEETVGRLDDCSEVVRNCAPYSLRGKQLFPEDPLQSSGNEAVRRQQYVEEFLELLTGRLSRDDAAMIVQILGSKPTKCSGKTTGAKRQMSSVTHDEPVYSVSGKSSHAGSKGNIANSNGNISRLGSHVSLVDSLNLRRGGYSVEDNESMTRVDNGSFNAESSAPSSFSASATPIRSMNKIALYLSVFADMLASGETCVARSLQSTLTRFGDGQHEDQAGDRSTSGNCFREGSNKGDSPMPSGLFPSQKAVNFLSVLFPSLRGYFRDFSWRADNVASDEGGANVVPSGLPHDCLSRKAGNTVRPNAFSAVGGGSNYAGIATLGDNANENEQTGGTGIAFSSGSSNGLYPGDIALFSLLRSLQKGGCIGPAVSADFTSGINDEGKEEEKTSVIDDSGRTTLQQYGDGDGSTIIYCVWVELQAVSKEVHSGVFAAQAMREQIQEEISLLCFRVVTVILELLIPAASSVDQRQVLFFRKWVCDIYRLLLEEELLGRFSALAGASSSAHFTEVVNPDSCAPSTLPPTTPQYRKKRASGKGTPVTITRRGSLTCVLVDDGNGTLQNDSGPPTLKEEIGGLLVPGTAYSRLACSLDKSSARAVEGGSSGTAATDGRLAFIQTPAAPSYPAAHFGHGHYYRRDDPAVVMAESLFDDAPTEPLPQCHFVITRLMAMLLRGAGSVKTSNPVPAPDRGSCSVNGSFAGVSPNEFQTNLPRKPTPSVKPLRQTTRKKITVQGHTQVAASKKVQTSLTGVENKSTLNQRPLNRVAYPVVSCTGDVKALYLSVLCEVELMLSPLDPIRAATVQNAVDFLVSVTQTPGEAFELLDAYLDDVGMEQIQLPQAQRGVIDYVADGGAGSHGYSPLGNEPPSSLGSVRRQRVATLETAASGGGRANAALRSCSVQQKRGGISAEKENSTSLLSMFPVIPTVIPSWNSPDESAQFMTILALLRHKHLTLQGAFGGRSSPPWLYPQGE</sequence>
<dbReference type="AlphaFoldDB" id="A0A1G4IJF6"/>
<feature type="region of interest" description="Disordered" evidence="1">
    <location>
        <begin position="706"/>
        <end position="726"/>
    </location>
</feature>
<feature type="compositionally biased region" description="Low complexity" evidence="1">
    <location>
        <begin position="346"/>
        <end position="360"/>
    </location>
</feature>
<evidence type="ECO:0000256" key="1">
    <source>
        <dbReference type="SAM" id="MobiDB-lite"/>
    </source>
</evidence>
<dbReference type="Gene3D" id="1.20.190.20">
    <property type="entry name" value="14-3-3 domain"/>
    <property type="match status" value="1"/>
</dbReference>
<dbReference type="RefSeq" id="XP_067083131.1">
    <property type="nucleotide sequence ID" value="XM_067227030.1"/>
</dbReference>
<feature type="region of interest" description="Disordered" evidence="1">
    <location>
        <begin position="335"/>
        <end position="360"/>
    </location>
</feature>
<dbReference type="Proteomes" id="UP000195570">
    <property type="component" value="Unassembled WGS sequence"/>
</dbReference>
<gene>
    <name evidence="2" type="ORF">TEOVI_000423500</name>
</gene>
<dbReference type="PANTHER" id="PTHR46493:SF1">
    <property type="entry name" value="PEPTIDYL-PROLYL CIS-TRANS ISOMERASE FKBP3"/>
    <property type="match status" value="1"/>
</dbReference>